<feature type="non-terminal residue" evidence="6">
    <location>
        <position position="209"/>
    </location>
</feature>
<feature type="domain" description="ZZ-type" evidence="5">
    <location>
        <begin position="3"/>
        <end position="55"/>
    </location>
</feature>
<gene>
    <name evidence="6" type="ORF">AM593_02538</name>
</gene>
<keyword evidence="2 4" id="KW-0863">Zinc-finger</keyword>
<dbReference type="PANTHER" id="PTHR24202:SF4">
    <property type="entry name" value="E3 UBIQUITIN-PROTEIN LIGASE MIB2-RELATED"/>
    <property type="match status" value="1"/>
</dbReference>
<keyword evidence="3" id="KW-0862">Zinc</keyword>
<name>A0A3L5TUJ4_MYTGA</name>
<dbReference type="InterPro" id="IPR043145">
    <property type="entry name" value="Znf_ZZ_sf"/>
</dbReference>
<sequence>VKHFNVTCDECYTYPLRGIRWKCLHCDSYNLCTVCYMADEHNVSHIFSRILSEDSKGEEMPARFDVKLTGYAFAFGIQENAEVSLRKNNRKRGVVQTIRDDKINVQWSANHEQSQHNILELQCESTVARQFYPDHLPILGKDTLGYLDVDFSENKIKQKIQVNIRYRIEKEQKRSYKPVLYLIFANNQDTDHKKDRCSLIDEVFEYSSR</sequence>
<accession>A0A3L5TUJ4</accession>
<comment type="caution">
    <text evidence="6">The sequence shown here is derived from an EMBL/GenBank/DDBJ whole genome shotgun (WGS) entry which is preliminary data.</text>
</comment>
<dbReference type="PROSITE" id="PS50135">
    <property type="entry name" value="ZF_ZZ_2"/>
    <property type="match status" value="1"/>
</dbReference>
<reference evidence="6 7" key="1">
    <citation type="journal article" date="2016" name="PLoS ONE">
        <title>A First Insight into the Genome of the Filter-Feeder Mussel Mytilus galloprovincialis.</title>
        <authorList>
            <person name="Murgarella M."/>
            <person name="Puiu D."/>
            <person name="Novoa B."/>
            <person name="Figueras A."/>
            <person name="Posada D."/>
            <person name="Canchaya C."/>
        </authorList>
    </citation>
    <scope>NUCLEOTIDE SEQUENCE [LARGE SCALE GENOMIC DNA]</scope>
    <source>
        <tissue evidence="6">Muscle</tissue>
    </source>
</reference>
<dbReference type="AlphaFoldDB" id="A0A3L5TUJ4"/>
<keyword evidence="1" id="KW-0479">Metal-binding</keyword>
<dbReference type="Pfam" id="PF00569">
    <property type="entry name" value="ZZ"/>
    <property type="match status" value="1"/>
</dbReference>
<proteinExistence type="predicted"/>
<dbReference type="Proteomes" id="UP000266721">
    <property type="component" value="Unassembled WGS sequence"/>
</dbReference>
<organism evidence="6 7">
    <name type="scientific">Mytilus galloprovincialis</name>
    <name type="common">Mediterranean mussel</name>
    <dbReference type="NCBI Taxonomy" id="29158"/>
    <lineage>
        <taxon>Eukaryota</taxon>
        <taxon>Metazoa</taxon>
        <taxon>Spiralia</taxon>
        <taxon>Lophotrochozoa</taxon>
        <taxon>Mollusca</taxon>
        <taxon>Bivalvia</taxon>
        <taxon>Autobranchia</taxon>
        <taxon>Pteriomorphia</taxon>
        <taxon>Mytilida</taxon>
        <taxon>Mytiloidea</taxon>
        <taxon>Mytilidae</taxon>
        <taxon>Mytilinae</taxon>
        <taxon>Mytilus</taxon>
    </lineage>
</organism>
<dbReference type="GO" id="GO:0005737">
    <property type="term" value="C:cytoplasm"/>
    <property type="evidence" value="ECO:0007669"/>
    <property type="project" value="TreeGrafter"/>
</dbReference>
<evidence type="ECO:0000256" key="3">
    <source>
        <dbReference type="ARBA" id="ARBA00022833"/>
    </source>
</evidence>
<dbReference type="SMART" id="SM00291">
    <property type="entry name" value="ZnF_ZZ"/>
    <property type="match status" value="1"/>
</dbReference>
<evidence type="ECO:0000259" key="5">
    <source>
        <dbReference type="PROSITE" id="PS50135"/>
    </source>
</evidence>
<dbReference type="Gene3D" id="3.30.60.90">
    <property type="match status" value="1"/>
</dbReference>
<dbReference type="PROSITE" id="PS01357">
    <property type="entry name" value="ZF_ZZ_1"/>
    <property type="match status" value="1"/>
</dbReference>
<feature type="non-terminal residue" evidence="6">
    <location>
        <position position="1"/>
    </location>
</feature>
<dbReference type="PANTHER" id="PTHR24202">
    <property type="entry name" value="E3 UBIQUITIN-PROTEIN LIGASE MIB2"/>
    <property type="match status" value="1"/>
</dbReference>
<dbReference type="SUPFAM" id="SSF57850">
    <property type="entry name" value="RING/U-box"/>
    <property type="match status" value="1"/>
</dbReference>
<dbReference type="GO" id="GO:0008270">
    <property type="term" value="F:zinc ion binding"/>
    <property type="evidence" value="ECO:0007669"/>
    <property type="project" value="UniProtKB-KW"/>
</dbReference>
<evidence type="ECO:0000313" key="7">
    <source>
        <dbReference type="Proteomes" id="UP000266721"/>
    </source>
</evidence>
<protein>
    <recommendedName>
        <fullName evidence="5">ZZ-type domain-containing protein</fullName>
    </recommendedName>
</protein>
<evidence type="ECO:0000313" key="6">
    <source>
        <dbReference type="EMBL" id="OPL33606.1"/>
    </source>
</evidence>
<dbReference type="EMBL" id="KV582198">
    <property type="protein sequence ID" value="OPL33606.1"/>
    <property type="molecule type" value="Genomic_DNA"/>
</dbReference>
<keyword evidence="7" id="KW-1185">Reference proteome</keyword>
<evidence type="ECO:0000256" key="2">
    <source>
        <dbReference type="ARBA" id="ARBA00022771"/>
    </source>
</evidence>
<dbReference type="InterPro" id="IPR000433">
    <property type="entry name" value="Znf_ZZ"/>
</dbReference>
<evidence type="ECO:0000256" key="1">
    <source>
        <dbReference type="ARBA" id="ARBA00022723"/>
    </source>
</evidence>
<dbReference type="GO" id="GO:0016567">
    <property type="term" value="P:protein ubiquitination"/>
    <property type="evidence" value="ECO:0007669"/>
    <property type="project" value="TreeGrafter"/>
</dbReference>
<evidence type="ECO:0000256" key="4">
    <source>
        <dbReference type="PROSITE-ProRule" id="PRU00228"/>
    </source>
</evidence>